<feature type="region of interest" description="Disordered" evidence="1">
    <location>
        <begin position="16"/>
        <end position="63"/>
    </location>
</feature>
<dbReference type="EMBL" id="JAVFKD010000014">
    <property type="protein sequence ID" value="KAK5990691.1"/>
    <property type="molecule type" value="Genomic_DNA"/>
</dbReference>
<evidence type="ECO:0000313" key="2">
    <source>
        <dbReference type="EMBL" id="KAK5990691.1"/>
    </source>
</evidence>
<organism evidence="2 3">
    <name type="scientific">Cladobotryum mycophilum</name>
    <dbReference type="NCBI Taxonomy" id="491253"/>
    <lineage>
        <taxon>Eukaryota</taxon>
        <taxon>Fungi</taxon>
        <taxon>Dikarya</taxon>
        <taxon>Ascomycota</taxon>
        <taxon>Pezizomycotina</taxon>
        <taxon>Sordariomycetes</taxon>
        <taxon>Hypocreomycetidae</taxon>
        <taxon>Hypocreales</taxon>
        <taxon>Hypocreaceae</taxon>
        <taxon>Cladobotryum</taxon>
    </lineage>
</organism>
<evidence type="ECO:0000313" key="3">
    <source>
        <dbReference type="Proteomes" id="UP001338125"/>
    </source>
</evidence>
<dbReference type="Proteomes" id="UP001338125">
    <property type="component" value="Unassembled WGS sequence"/>
</dbReference>
<comment type="caution">
    <text evidence="2">The sequence shown here is derived from an EMBL/GenBank/DDBJ whole genome shotgun (WGS) entry which is preliminary data.</text>
</comment>
<reference evidence="2 3" key="1">
    <citation type="submission" date="2024-01" db="EMBL/GenBank/DDBJ databases">
        <title>Complete genome of Cladobotryum mycophilum ATHUM6906.</title>
        <authorList>
            <person name="Christinaki A.C."/>
            <person name="Myridakis A.I."/>
            <person name="Kouvelis V.N."/>
        </authorList>
    </citation>
    <scope>NUCLEOTIDE SEQUENCE [LARGE SCALE GENOMIC DNA]</scope>
    <source>
        <strain evidence="2 3">ATHUM6906</strain>
    </source>
</reference>
<sequence length="63" mass="6999">MDLSQQSIHDVIHPTAAFCDDGPWQAENAPNDDAGKEVPWEESVLNPKNRIDSLEPHITPLAH</sequence>
<accession>A0ABR0SFV1</accession>
<evidence type="ECO:0000256" key="1">
    <source>
        <dbReference type="SAM" id="MobiDB-lite"/>
    </source>
</evidence>
<protein>
    <submittedName>
        <fullName evidence="2">Uncharacterized protein</fullName>
    </submittedName>
</protein>
<keyword evidence="3" id="KW-1185">Reference proteome</keyword>
<name>A0ABR0SFV1_9HYPO</name>
<gene>
    <name evidence="2" type="ORF">PT974_08960</name>
</gene>
<proteinExistence type="predicted"/>